<dbReference type="Gene3D" id="3.40.50.300">
    <property type="entry name" value="P-loop containing nucleotide triphosphate hydrolases"/>
    <property type="match status" value="1"/>
</dbReference>
<evidence type="ECO:0000256" key="3">
    <source>
        <dbReference type="ARBA" id="ARBA00022840"/>
    </source>
</evidence>
<dbReference type="InterPro" id="IPR033756">
    <property type="entry name" value="YlxH/NBP35"/>
</dbReference>
<dbReference type="FunFam" id="3.40.50.300:FF:001119">
    <property type="entry name" value="Iron-sulfur cluster carrier protein"/>
    <property type="match status" value="1"/>
</dbReference>
<dbReference type="OMA" id="CNHESHI"/>
<dbReference type="GO" id="GO:0046872">
    <property type="term" value="F:metal ion binding"/>
    <property type="evidence" value="ECO:0007669"/>
    <property type="project" value="UniProtKB-KW"/>
</dbReference>
<dbReference type="RefSeq" id="XP_040626549.1">
    <property type="nucleotide sequence ID" value="XM_040777335.1"/>
</dbReference>
<dbReference type="HOGENOM" id="CLU_024839_0_2_1"/>
<dbReference type="GO" id="GO:0016226">
    <property type="term" value="P:iron-sulfur cluster assembly"/>
    <property type="evidence" value="ECO:0007669"/>
    <property type="project" value="InterPro"/>
</dbReference>
<dbReference type="PANTHER" id="PTHR42961:SF2">
    <property type="entry name" value="IRON-SULFUR PROTEIN NUBPL"/>
    <property type="match status" value="1"/>
</dbReference>
<evidence type="ECO:0000313" key="9">
    <source>
        <dbReference type="Proteomes" id="UP000030653"/>
    </source>
</evidence>
<dbReference type="InterPro" id="IPR044304">
    <property type="entry name" value="NUBPL-like"/>
</dbReference>
<dbReference type="GO" id="GO:0005739">
    <property type="term" value="C:mitochondrion"/>
    <property type="evidence" value="ECO:0007669"/>
    <property type="project" value="TreeGrafter"/>
</dbReference>
<keyword evidence="3" id="KW-0067">ATP-binding</keyword>
<dbReference type="GO" id="GO:0005524">
    <property type="term" value="F:ATP binding"/>
    <property type="evidence" value="ECO:0007669"/>
    <property type="project" value="UniProtKB-KW"/>
</dbReference>
<dbReference type="GeneID" id="63692397"/>
<accession>M5G1E8</accession>
<dbReference type="STRING" id="1858805.M5G1E8"/>
<organism evidence="8 9">
    <name type="scientific">Dacryopinax primogenitus (strain DJM 731)</name>
    <name type="common">Brown rot fungus</name>
    <dbReference type="NCBI Taxonomy" id="1858805"/>
    <lineage>
        <taxon>Eukaryota</taxon>
        <taxon>Fungi</taxon>
        <taxon>Dikarya</taxon>
        <taxon>Basidiomycota</taxon>
        <taxon>Agaricomycotina</taxon>
        <taxon>Dacrymycetes</taxon>
        <taxon>Dacrymycetales</taxon>
        <taxon>Dacrymycetaceae</taxon>
        <taxon>Dacryopinax</taxon>
    </lineage>
</organism>
<dbReference type="GO" id="GO:0051539">
    <property type="term" value="F:4 iron, 4 sulfur cluster binding"/>
    <property type="evidence" value="ECO:0007669"/>
    <property type="project" value="TreeGrafter"/>
</dbReference>
<dbReference type="GO" id="GO:0032981">
    <property type="term" value="P:mitochondrial respiratory chain complex I assembly"/>
    <property type="evidence" value="ECO:0007669"/>
    <property type="project" value="TreeGrafter"/>
</dbReference>
<reference evidence="8 9" key="1">
    <citation type="journal article" date="2012" name="Science">
        <title>The Paleozoic origin of enzymatic lignin decomposition reconstructed from 31 fungal genomes.</title>
        <authorList>
            <person name="Floudas D."/>
            <person name="Binder M."/>
            <person name="Riley R."/>
            <person name="Barry K."/>
            <person name="Blanchette R.A."/>
            <person name="Henrissat B."/>
            <person name="Martinez A.T."/>
            <person name="Otillar R."/>
            <person name="Spatafora J.W."/>
            <person name="Yadav J.S."/>
            <person name="Aerts A."/>
            <person name="Benoit I."/>
            <person name="Boyd A."/>
            <person name="Carlson A."/>
            <person name="Copeland A."/>
            <person name="Coutinho P.M."/>
            <person name="de Vries R.P."/>
            <person name="Ferreira P."/>
            <person name="Findley K."/>
            <person name="Foster B."/>
            <person name="Gaskell J."/>
            <person name="Glotzer D."/>
            <person name="Gorecki P."/>
            <person name="Heitman J."/>
            <person name="Hesse C."/>
            <person name="Hori C."/>
            <person name="Igarashi K."/>
            <person name="Jurgens J.A."/>
            <person name="Kallen N."/>
            <person name="Kersten P."/>
            <person name="Kohler A."/>
            <person name="Kuees U."/>
            <person name="Kumar T.K.A."/>
            <person name="Kuo A."/>
            <person name="LaButti K."/>
            <person name="Larrondo L.F."/>
            <person name="Lindquist E."/>
            <person name="Ling A."/>
            <person name="Lombard V."/>
            <person name="Lucas S."/>
            <person name="Lundell T."/>
            <person name="Martin R."/>
            <person name="McLaughlin D.J."/>
            <person name="Morgenstern I."/>
            <person name="Morin E."/>
            <person name="Murat C."/>
            <person name="Nagy L.G."/>
            <person name="Nolan M."/>
            <person name="Ohm R.A."/>
            <person name="Patyshakuliyeva A."/>
            <person name="Rokas A."/>
            <person name="Ruiz-Duenas F.J."/>
            <person name="Sabat G."/>
            <person name="Salamov A."/>
            <person name="Samejima M."/>
            <person name="Schmutz J."/>
            <person name="Slot J.C."/>
            <person name="St John F."/>
            <person name="Stenlid J."/>
            <person name="Sun H."/>
            <person name="Sun S."/>
            <person name="Syed K."/>
            <person name="Tsang A."/>
            <person name="Wiebenga A."/>
            <person name="Young D."/>
            <person name="Pisabarro A."/>
            <person name="Eastwood D.C."/>
            <person name="Martin F."/>
            <person name="Cullen D."/>
            <person name="Grigoriev I.V."/>
            <person name="Hibbett D.S."/>
        </authorList>
    </citation>
    <scope>NUCLEOTIDE SEQUENCE [LARGE SCALE GENOMIC DNA]</scope>
    <source>
        <strain evidence="8 9">DJM-731 SS1</strain>
    </source>
</reference>
<evidence type="ECO:0000313" key="8">
    <source>
        <dbReference type="EMBL" id="EJT99651.1"/>
    </source>
</evidence>
<evidence type="ECO:0000256" key="4">
    <source>
        <dbReference type="ARBA" id="ARBA00023004"/>
    </source>
</evidence>
<dbReference type="InterPro" id="IPR027417">
    <property type="entry name" value="P-loop_NTPase"/>
</dbReference>
<keyword evidence="8" id="KW-0378">Hydrolase</keyword>
<keyword evidence="5" id="KW-0411">Iron-sulfur</keyword>
<evidence type="ECO:0000256" key="5">
    <source>
        <dbReference type="ARBA" id="ARBA00023014"/>
    </source>
</evidence>
<dbReference type="EMBL" id="JH795869">
    <property type="protein sequence ID" value="EJT99651.1"/>
    <property type="molecule type" value="Genomic_DNA"/>
</dbReference>
<dbReference type="OrthoDB" id="1741334at2759"/>
<protein>
    <submittedName>
        <fullName evidence="8">p-loop containing nucleoside triphosphate hydrolase protein</fullName>
    </submittedName>
</protein>
<dbReference type="InterPro" id="IPR019591">
    <property type="entry name" value="Mrp/NBP35_ATP-bd"/>
</dbReference>
<evidence type="ECO:0000256" key="1">
    <source>
        <dbReference type="ARBA" id="ARBA00022723"/>
    </source>
</evidence>
<keyword evidence="1" id="KW-0479">Metal-binding</keyword>
<keyword evidence="9" id="KW-1185">Reference proteome</keyword>
<evidence type="ECO:0000256" key="7">
    <source>
        <dbReference type="SAM" id="MobiDB-lite"/>
    </source>
</evidence>
<keyword evidence="4" id="KW-0408">Iron</keyword>
<dbReference type="Pfam" id="PF10609">
    <property type="entry name" value="ParA"/>
    <property type="match status" value="1"/>
</dbReference>
<evidence type="ECO:0000256" key="6">
    <source>
        <dbReference type="ARBA" id="ARBA00024036"/>
    </source>
</evidence>
<dbReference type="AlphaFoldDB" id="M5G1E8"/>
<evidence type="ECO:0000256" key="2">
    <source>
        <dbReference type="ARBA" id="ARBA00022741"/>
    </source>
</evidence>
<dbReference type="Proteomes" id="UP000030653">
    <property type="component" value="Unassembled WGS sequence"/>
</dbReference>
<feature type="region of interest" description="Disordered" evidence="7">
    <location>
        <begin position="247"/>
        <end position="269"/>
    </location>
</feature>
<name>M5G1E8_DACPD</name>
<sequence>MHLLLHAAGIPESTSETVTGKRKIPHVSRVIGVSSAKGGVGKSTVAANLALTFQNALIGLLDLDIFGPSVPKLLGLEGAAKKLLPFRSQGIYATSMGFLVTPASTDESDVAIVWRGAMVQKAVQQLLFDVDWRAEEAKPLDLLVIDMPPGTGDVQLTLGELVSVDGAVIVTTPQQLSLADTRKGIAMFRKVHIPILGILLNYAYFTCPNCSDKHYLFGSSKGFYETAARLNVPVLGELPLASGLSESADAGRPVCGSDSNGQEDRTGGEQAVRRVMANAGAEIWERLSRPSP</sequence>
<dbReference type="GO" id="GO:0016787">
    <property type="term" value="F:hydrolase activity"/>
    <property type="evidence" value="ECO:0007669"/>
    <property type="project" value="UniProtKB-KW"/>
</dbReference>
<dbReference type="PANTHER" id="PTHR42961">
    <property type="entry name" value="IRON-SULFUR PROTEIN NUBPL"/>
    <property type="match status" value="1"/>
</dbReference>
<dbReference type="HAMAP" id="MF_02040">
    <property type="entry name" value="Mrp_NBP35"/>
    <property type="match status" value="1"/>
</dbReference>
<dbReference type="SUPFAM" id="SSF52540">
    <property type="entry name" value="P-loop containing nucleoside triphosphate hydrolases"/>
    <property type="match status" value="1"/>
</dbReference>
<gene>
    <name evidence="8" type="ORF">DACRYDRAFT_95970</name>
</gene>
<comment type="similarity">
    <text evidence="6">Belongs to the Mrp/NBP35 ATP-binding proteins family.</text>
</comment>
<keyword evidence="2" id="KW-0547">Nucleotide-binding</keyword>
<dbReference type="GO" id="GO:0140663">
    <property type="term" value="F:ATP-dependent FeS chaperone activity"/>
    <property type="evidence" value="ECO:0007669"/>
    <property type="project" value="InterPro"/>
</dbReference>
<proteinExistence type="inferred from homology"/>
<dbReference type="CDD" id="cd02037">
    <property type="entry name" value="Mrp_NBP35"/>
    <property type="match status" value="1"/>
</dbReference>